<feature type="domain" description="Major facilitator superfamily associated" evidence="8">
    <location>
        <begin position="36"/>
        <end position="436"/>
    </location>
</feature>
<evidence type="ECO:0000313" key="9">
    <source>
        <dbReference type="EMBL" id="CAD8902504.1"/>
    </source>
</evidence>
<feature type="transmembrane region" description="Helical" evidence="6">
    <location>
        <begin position="433"/>
        <end position="452"/>
    </location>
</feature>
<keyword evidence="5 6" id="KW-0472">Membrane</keyword>
<dbReference type="InterPro" id="IPR051717">
    <property type="entry name" value="MFS_MFSD6"/>
</dbReference>
<feature type="transmembrane region" description="Helical" evidence="6">
    <location>
        <begin position="146"/>
        <end position="166"/>
    </location>
</feature>
<dbReference type="InterPro" id="IPR036259">
    <property type="entry name" value="MFS_trans_sf"/>
</dbReference>
<evidence type="ECO:0000256" key="7">
    <source>
        <dbReference type="SAM" id="SignalP"/>
    </source>
</evidence>
<comment type="similarity">
    <text evidence="2">Belongs to the major facilitator superfamily. MFSD6 family.</text>
</comment>
<proteinExistence type="inferred from homology"/>
<evidence type="ECO:0000259" key="8">
    <source>
        <dbReference type="Pfam" id="PF12832"/>
    </source>
</evidence>
<reference evidence="9" key="1">
    <citation type="submission" date="2021-01" db="EMBL/GenBank/DDBJ databases">
        <authorList>
            <person name="Corre E."/>
            <person name="Pelletier E."/>
            <person name="Niang G."/>
            <person name="Scheremetjew M."/>
            <person name="Finn R."/>
            <person name="Kale V."/>
            <person name="Holt S."/>
            <person name="Cochrane G."/>
            <person name="Meng A."/>
            <person name="Brown T."/>
            <person name="Cohen L."/>
        </authorList>
    </citation>
    <scope>NUCLEOTIDE SEQUENCE</scope>
    <source>
        <strain evidence="9">308</strain>
    </source>
</reference>
<evidence type="ECO:0000256" key="3">
    <source>
        <dbReference type="ARBA" id="ARBA00022692"/>
    </source>
</evidence>
<feature type="transmembrane region" description="Helical" evidence="6">
    <location>
        <begin position="308"/>
        <end position="330"/>
    </location>
</feature>
<dbReference type="GO" id="GO:0016020">
    <property type="term" value="C:membrane"/>
    <property type="evidence" value="ECO:0007669"/>
    <property type="project" value="UniProtKB-SubCell"/>
</dbReference>
<dbReference type="PANTHER" id="PTHR16172:SF41">
    <property type="entry name" value="MAJOR FACILITATOR SUPERFAMILY DOMAIN-CONTAINING PROTEIN 6-LIKE"/>
    <property type="match status" value="1"/>
</dbReference>
<keyword evidence="4 6" id="KW-1133">Transmembrane helix</keyword>
<sequence length="490" mass="52892">MRPRVLFFGIFAWYACSGGRFFAPFLQEECGGPEVFTDAIIGISLALTRMTSSVMSPLGGAAADYCERNHPECGGRAAVLATGTFIGTASFVLHVAVPEGKVRCHVFLMMTQSLGMAMTGPVLDGLALGFLEETGEGRDSYGKERLYGAISWAVANMCLGVLLDIWGYKVMYAASIVTCVAALTVLYMFVFWTNTNKAGKKYAQINSPDSASCNSGIKNISMKNNNAKIRFETEATPLNRIESVSSKTENDELKSEERGTKGISTLCGSLFYGSRYACAFVFCTFLLTVGTSNVENLVFLFFRDLGGSNTMCGLSVVITVLFELPIFHLAPKLLQKYGMGRLEQIACLAYIVRVIGYTLVPSSHPFLALILEPLHGVTYACDKTSSVEFVARSTPKGHEAAGQGILSALKDGGGSFLGLTLGGVLQQIYGPRVMYRTLAGAVTVGLIVFSLADKYGTVNYETNSPIEKDQNGTKFCTNIDCIDRYNISTG</sequence>
<evidence type="ECO:0000256" key="4">
    <source>
        <dbReference type="ARBA" id="ARBA00022989"/>
    </source>
</evidence>
<dbReference type="EMBL" id="HBFR01040644">
    <property type="protein sequence ID" value="CAD8902504.1"/>
    <property type="molecule type" value="Transcribed_RNA"/>
</dbReference>
<dbReference type="SUPFAM" id="SSF103473">
    <property type="entry name" value="MFS general substrate transporter"/>
    <property type="match status" value="1"/>
</dbReference>
<evidence type="ECO:0000256" key="5">
    <source>
        <dbReference type="ARBA" id="ARBA00023136"/>
    </source>
</evidence>
<feature type="signal peptide" evidence="7">
    <location>
        <begin position="1"/>
        <end position="18"/>
    </location>
</feature>
<comment type="subcellular location">
    <subcellularLocation>
        <location evidence="1">Membrane</location>
        <topology evidence="1">Multi-pass membrane protein</topology>
    </subcellularLocation>
</comment>
<dbReference type="PANTHER" id="PTHR16172">
    <property type="entry name" value="MAJOR FACILITATOR SUPERFAMILY DOMAIN-CONTAINING PROTEIN 6-LIKE"/>
    <property type="match status" value="1"/>
</dbReference>
<feature type="transmembrane region" description="Helical" evidence="6">
    <location>
        <begin position="77"/>
        <end position="97"/>
    </location>
</feature>
<accession>A0A7S1BZ50</accession>
<feature type="chain" id="PRO_5031069453" description="Major facilitator superfamily associated domain-containing protein" evidence="7">
    <location>
        <begin position="19"/>
        <end position="490"/>
    </location>
</feature>
<dbReference type="Gene3D" id="1.20.1250.20">
    <property type="entry name" value="MFS general substrate transporter like domains"/>
    <property type="match status" value="2"/>
</dbReference>
<dbReference type="InterPro" id="IPR024989">
    <property type="entry name" value="MFS_assoc_dom"/>
</dbReference>
<name>A0A7S1BZ50_9STRA</name>
<organism evidence="9">
    <name type="scientific">Corethron hystrix</name>
    <dbReference type="NCBI Taxonomy" id="216773"/>
    <lineage>
        <taxon>Eukaryota</taxon>
        <taxon>Sar</taxon>
        <taxon>Stramenopiles</taxon>
        <taxon>Ochrophyta</taxon>
        <taxon>Bacillariophyta</taxon>
        <taxon>Coscinodiscophyceae</taxon>
        <taxon>Corethrophycidae</taxon>
        <taxon>Corethrales</taxon>
        <taxon>Corethraceae</taxon>
        <taxon>Corethron</taxon>
    </lineage>
</organism>
<dbReference type="PROSITE" id="PS51257">
    <property type="entry name" value="PROKAR_LIPOPROTEIN"/>
    <property type="match status" value="1"/>
</dbReference>
<protein>
    <recommendedName>
        <fullName evidence="8">Major facilitator superfamily associated domain-containing protein</fullName>
    </recommendedName>
</protein>
<evidence type="ECO:0000256" key="2">
    <source>
        <dbReference type="ARBA" id="ARBA00005241"/>
    </source>
</evidence>
<evidence type="ECO:0000256" key="1">
    <source>
        <dbReference type="ARBA" id="ARBA00004141"/>
    </source>
</evidence>
<keyword evidence="3 6" id="KW-0812">Transmembrane</keyword>
<feature type="transmembrane region" description="Helical" evidence="6">
    <location>
        <begin position="276"/>
        <end position="302"/>
    </location>
</feature>
<feature type="transmembrane region" description="Helical" evidence="6">
    <location>
        <begin position="342"/>
        <end position="360"/>
    </location>
</feature>
<gene>
    <name evidence="9" type="ORF">CHYS00102_LOCUS29723</name>
</gene>
<dbReference type="Pfam" id="PF12832">
    <property type="entry name" value="MFS_1_like"/>
    <property type="match status" value="1"/>
</dbReference>
<dbReference type="AlphaFoldDB" id="A0A7S1BZ50"/>
<evidence type="ECO:0000256" key="6">
    <source>
        <dbReference type="SAM" id="Phobius"/>
    </source>
</evidence>
<keyword evidence="7" id="KW-0732">Signal</keyword>
<feature type="transmembrane region" description="Helical" evidence="6">
    <location>
        <begin position="172"/>
        <end position="192"/>
    </location>
</feature>